<accession>A0AAU1ZXX3</accession>
<dbReference type="AlphaFoldDB" id="A0AAU1ZXX3"/>
<dbReference type="Pfam" id="PF01757">
    <property type="entry name" value="Acyl_transf_3"/>
    <property type="match status" value="1"/>
</dbReference>
<feature type="domain" description="Acyltransferase 3" evidence="3">
    <location>
        <begin position="47"/>
        <end position="370"/>
    </location>
</feature>
<dbReference type="GO" id="GO:0009103">
    <property type="term" value="P:lipopolysaccharide biosynthetic process"/>
    <property type="evidence" value="ECO:0007669"/>
    <property type="project" value="TreeGrafter"/>
</dbReference>
<reference evidence="4" key="1">
    <citation type="submission" date="2022-10" db="EMBL/GenBank/DDBJ databases">
        <title>The complete genomes of actinobacterial strains from the NBC collection.</title>
        <authorList>
            <person name="Joergensen T.S."/>
            <person name="Alvarez Arevalo M."/>
            <person name="Sterndorff E.B."/>
            <person name="Faurdal D."/>
            <person name="Vuksanovic O."/>
            <person name="Mourched A.-S."/>
            <person name="Charusanti P."/>
            <person name="Shaw S."/>
            <person name="Blin K."/>
            <person name="Weber T."/>
        </authorList>
    </citation>
    <scope>NUCLEOTIDE SEQUENCE</scope>
    <source>
        <strain evidence="4">NBC_00093</strain>
    </source>
</reference>
<feature type="transmembrane region" description="Helical" evidence="2">
    <location>
        <begin position="232"/>
        <end position="248"/>
    </location>
</feature>
<evidence type="ECO:0000256" key="2">
    <source>
        <dbReference type="SAM" id="Phobius"/>
    </source>
</evidence>
<protein>
    <submittedName>
        <fullName evidence="4">Acyltransferase</fullName>
    </submittedName>
</protein>
<feature type="transmembrane region" description="Helical" evidence="2">
    <location>
        <begin position="255"/>
        <end position="278"/>
    </location>
</feature>
<keyword evidence="2" id="KW-0812">Transmembrane</keyword>
<name>A0AAU1ZXX3_9ACTN</name>
<evidence type="ECO:0000256" key="1">
    <source>
        <dbReference type="SAM" id="MobiDB-lite"/>
    </source>
</evidence>
<proteinExistence type="predicted"/>
<evidence type="ECO:0000259" key="3">
    <source>
        <dbReference type="Pfam" id="PF01757"/>
    </source>
</evidence>
<dbReference type="EMBL" id="CP108222">
    <property type="protein sequence ID" value="WTT16979.1"/>
    <property type="molecule type" value="Genomic_DNA"/>
</dbReference>
<gene>
    <name evidence="4" type="ORF">OHA22_16300</name>
</gene>
<organism evidence="4">
    <name type="scientific">Streptomyces sp. NBC_00093</name>
    <dbReference type="NCBI Taxonomy" id="2975649"/>
    <lineage>
        <taxon>Bacteria</taxon>
        <taxon>Bacillati</taxon>
        <taxon>Actinomycetota</taxon>
        <taxon>Actinomycetes</taxon>
        <taxon>Kitasatosporales</taxon>
        <taxon>Streptomycetaceae</taxon>
        <taxon>Streptomyces</taxon>
    </lineage>
</organism>
<dbReference type="InterPro" id="IPR002656">
    <property type="entry name" value="Acyl_transf_3_dom"/>
</dbReference>
<feature type="transmembrane region" description="Helical" evidence="2">
    <location>
        <begin position="204"/>
        <end position="220"/>
    </location>
</feature>
<feature type="transmembrane region" description="Helical" evidence="2">
    <location>
        <begin position="318"/>
        <end position="341"/>
    </location>
</feature>
<feature type="transmembrane region" description="Helical" evidence="2">
    <location>
        <begin position="89"/>
        <end position="110"/>
    </location>
</feature>
<feature type="transmembrane region" description="Helical" evidence="2">
    <location>
        <begin position="174"/>
        <end position="197"/>
    </location>
</feature>
<feature type="transmembrane region" description="Helical" evidence="2">
    <location>
        <begin position="353"/>
        <end position="374"/>
    </location>
</feature>
<feature type="region of interest" description="Disordered" evidence="1">
    <location>
        <begin position="1"/>
        <end position="35"/>
    </location>
</feature>
<dbReference type="PANTHER" id="PTHR23028">
    <property type="entry name" value="ACETYLTRANSFERASE"/>
    <property type="match status" value="1"/>
</dbReference>
<keyword evidence="4" id="KW-0012">Acyltransferase</keyword>
<keyword evidence="2" id="KW-0472">Membrane</keyword>
<evidence type="ECO:0000313" key="4">
    <source>
        <dbReference type="EMBL" id="WTT16979.1"/>
    </source>
</evidence>
<feature type="transmembrane region" description="Helical" evidence="2">
    <location>
        <begin position="47"/>
        <end position="65"/>
    </location>
</feature>
<dbReference type="InterPro" id="IPR050879">
    <property type="entry name" value="Acyltransferase_3"/>
</dbReference>
<feature type="compositionally biased region" description="Pro residues" evidence="1">
    <location>
        <begin position="10"/>
        <end position="19"/>
    </location>
</feature>
<dbReference type="GO" id="GO:0016747">
    <property type="term" value="F:acyltransferase activity, transferring groups other than amino-acyl groups"/>
    <property type="evidence" value="ECO:0007669"/>
    <property type="project" value="InterPro"/>
</dbReference>
<dbReference type="PANTHER" id="PTHR23028:SF53">
    <property type="entry name" value="ACYL_TRANSF_3 DOMAIN-CONTAINING PROTEIN"/>
    <property type="match status" value="1"/>
</dbReference>
<keyword evidence="2" id="KW-1133">Transmembrane helix</keyword>
<feature type="transmembrane region" description="Helical" evidence="2">
    <location>
        <begin position="290"/>
        <end position="311"/>
    </location>
</feature>
<sequence>MTAADQTMAPPLPAPPPGPRSGDAEPAAVPPSAEGAKAARPVSRLRALDGLRLVAALMVCMYHFAGKNGQVAESWHQSPGVMFPTLSRFATYGSLGVQFFFVISGFVICMSSWGKTLGDFFRSRIARLYPAYWVAIVMVTAASFAMPVVVHHVRGDEFLVNLTMMQQPLGVPRVLGVCWTLWVELKFYVLFALFVVWKGVTYRRVVTFCILWTLAGAFARVADNPLISELTFRDHAPFFIGGLALYLIHRYGSDLLLWGIVGMSFLLGQRYSVTALWHPGAQGDFVRNPYVIQGIVLLAFASVAVVALGWTRWANWNWLTIAGALTYPFYLIHEHLGWFFIRVLHRGWGLDPYLTILASVASLLTLAWLMHKFVEKPFGPRLKRTMTLQSKQLGEKLKMSK</sequence>
<feature type="transmembrane region" description="Helical" evidence="2">
    <location>
        <begin position="131"/>
        <end position="154"/>
    </location>
</feature>
<keyword evidence="4" id="KW-0808">Transferase</keyword>
<dbReference type="GO" id="GO:0016020">
    <property type="term" value="C:membrane"/>
    <property type="evidence" value="ECO:0007669"/>
    <property type="project" value="TreeGrafter"/>
</dbReference>